<dbReference type="SUPFAM" id="SSF103506">
    <property type="entry name" value="Mitochondrial carrier"/>
    <property type="match status" value="1"/>
</dbReference>
<comment type="similarity">
    <text evidence="2 10">Belongs to the mitochondrial carrier (TC 2.A.29) family.</text>
</comment>
<protein>
    <recommendedName>
        <fullName evidence="14">Mitochondrial carrier protein</fullName>
    </recommendedName>
</protein>
<evidence type="ECO:0000256" key="3">
    <source>
        <dbReference type="ARBA" id="ARBA00022448"/>
    </source>
</evidence>
<organism evidence="13">
    <name type="scientific">Chloropicon roscoffensis</name>
    <dbReference type="NCBI Taxonomy" id="1461544"/>
    <lineage>
        <taxon>Eukaryota</taxon>
        <taxon>Viridiplantae</taxon>
        <taxon>Chlorophyta</taxon>
        <taxon>Chloropicophyceae</taxon>
        <taxon>Chloropicales</taxon>
        <taxon>Chloropicaceae</taxon>
        <taxon>Chloropicon</taxon>
    </lineage>
</organism>
<evidence type="ECO:0000256" key="10">
    <source>
        <dbReference type="RuleBase" id="RU000488"/>
    </source>
</evidence>
<keyword evidence="8 9" id="KW-0472">Membrane</keyword>
<evidence type="ECO:0000256" key="6">
    <source>
        <dbReference type="ARBA" id="ARBA00022989"/>
    </source>
</evidence>
<accession>A0A7S3FLM7</accession>
<sequence length="286" mass="30240">MGGAKVKVESFSWREFAAGSVAGACGVFVGHPLDTVKTRAQTSSPASGSPWRLAGSMSSAEGARSFYRGLSGPMLSKSAEQALIFGLNQEFRRVLPLEGDALAVASGALAGLVGMGILTPVYVAKVQLQLLPSESLATFRGPLHCLRWNYARQGLRGLYAGLLASCAANPISYGVRFYSYGKLVPALGAAGLGLSERQAQLVGGGIAGVLTWASSYPLDVVMSRMQAHAALSRHGGTFRPLRWHFCEILRESGPLGFFRGLGPCLLRAFPVNAVIFVSYEQAMAVL</sequence>
<dbReference type="PRINTS" id="PR00926">
    <property type="entry name" value="MITOCARRIER"/>
</dbReference>
<dbReference type="GO" id="GO:0031966">
    <property type="term" value="C:mitochondrial membrane"/>
    <property type="evidence" value="ECO:0007669"/>
    <property type="project" value="UniProtKB-SubCell"/>
</dbReference>
<feature type="transmembrane region" description="Helical" evidence="11">
    <location>
        <begin position="101"/>
        <end position="123"/>
    </location>
</feature>
<dbReference type="AlphaFoldDB" id="A0A7S3FLM7"/>
<dbReference type="GO" id="GO:0022857">
    <property type="term" value="F:transmembrane transporter activity"/>
    <property type="evidence" value="ECO:0007669"/>
    <property type="project" value="TreeGrafter"/>
</dbReference>
<evidence type="ECO:0000256" key="4">
    <source>
        <dbReference type="ARBA" id="ARBA00022692"/>
    </source>
</evidence>
<evidence type="ECO:0000256" key="5">
    <source>
        <dbReference type="ARBA" id="ARBA00022737"/>
    </source>
</evidence>
<evidence type="ECO:0000256" key="7">
    <source>
        <dbReference type="ARBA" id="ARBA00023128"/>
    </source>
</evidence>
<dbReference type="PANTHER" id="PTHR45624:SF10">
    <property type="entry name" value="SLC (SOLUTE CARRIER) HOMOLOG"/>
    <property type="match status" value="1"/>
</dbReference>
<dbReference type="EMBL" id="HBHZ01001909">
    <property type="protein sequence ID" value="CAE0188421.1"/>
    <property type="molecule type" value="Transcribed_RNA"/>
</dbReference>
<dbReference type="InterPro" id="IPR050567">
    <property type="entry name" value="Mitochondrial_Carrier"/>
</dbReference>
<keyword evidence="3 10" id="KW-0813">Transport</keyword>
<evidence type="ECO:0000256" key="8">
    <source>
        <dbReference type="ARBA" id="ARBA00023136"/>
    </source>
</evidence>
<feature type="repeat" description="Solcar" evidence="9">
    <location>
        <begin position="98"/>
        <end position="186"/>
    </location>
</feature>
<keyword evidence="5" id="KW-0677">Repeat</keyword>
<feature type="repeat" description="Solcar" evidence="9">
    <location>
        <begin position="195"/>
        <end position="285"/>
    </location>
</feature>
<evidence type="ECO:0000313" key="12">
    <source>
        <dbReference type="EMBL" id="CAE0188421.1"/>
    </source>
</evidence>
<comment type="subcellular location">
    <subcellularLocation>
        <location evidence="1">Mitochondrion membrane</location>
        <topology evidence="1">Multi-pass membrane protein</topology>
    </subcellularLocation>
</comment>
<reference evidence="13" key="1">
    <citation type="submission" date="2021-01" db="EMBL/GenBank/DDBJ databases">
        <authorList>
            <person name="Corre E."/>
            <person name="Pelletier E."/>
            <person name="Niang G."/>
            <person name="Scheremetjew M."/>
            <person name="Finn R."/>
            <person name="Kale V."/>
            <person name="Holt S."/>
            <person name="Cochrane G."/>
            <person name="Meng A."/>
            <person name="Brown T."/>
            <person name="Cohen L."/>
        </authorList>
    </citation>
    <scope>NUCLEOTIDE SEQUENCE</scope>
    <source>
        <strain evidence="13">RCC1871</strain>
    </source>
</reference>
<dbReference type="EMBL" id="HBHZ01001910">
    <property type="protein sequence ID" value="CAE0188422.1"/>
    <property type="molecule type" value="Transcribed_RNA"/>
</dbReference>
<dbReference type="InterPro" id="IPR018108">
    <property type="entry name" value="MCP_transmembrane"/>
</dbReference>
<dbReference type="InterPro" id="IPR002067">
    <property type="entry name" value="MCP"/>
</dbReference>
<keyword evidence="4 9" id="KW-0812">Transmembrane</keyword>
<dbReference type="InterPro" id="IPR023395">
    <property type="entry name" value="MCP_dom_sf"/>
</dbReference>
<keyword evidence="6 11" id="KW-1133">Transmembrane helix</keyword>
<dbReference type="PROSITE" id="PS50920">
    <property type="entry name" value="SOLCAR"/>
    <property type="match status" value="3"/>
</dbReference>
<evidence type="ECO:0000256" key="9">
    <source>
        <dbReference type="PROSITE-ProRule" id="PRU00282"/>
    </source>
</evidence>
<evidence type="ECO:0000256" key="2">
    <source>
        <dbReference type="ARBA" id="ARBA00006375"/>
    </source>
</evidence>
<proteinExistence type="inferred from homology"/>
<dbReference type="PANTHER" id="PTHR45624">
    <property type="entry name" value="MITOCHONDRIAL BASIC AMINO ACIDS TRANSPORTER-RELATED"/>
    <property type="match status" value="1"/>
</dbReference>
<feature type="repeat" description="Solcar" evidence="9">
    <location>
        <begin position="10"/>
        <end position="94"/>
    </location>
</feature>
<gene>
    <name evidence="12" type="ORF">CROS1456_LOCUS1490</name>
    <name evidence="13" type="ORF">CROS1456_LOCUS1491</name>
</gene>
<evidence type="ECO:0000313" key="13">
    <source>
        <dbReference type="EMBL" id="CAE0188422.1"/>
    </source>
</evidence>
<dbReference type="Gene3D" id="1.50.40.10">
    <property type="entry name" value="Mitochondrial carrier domain"/>
    <property type="match status" value="1"/>
</dbReference>
<name>A0A7S3FLM7_9CHLO</name>
<evidence type="ECO:0000256" key="1">
    <source>
        <dbReference type="ARBA" id="ARBA00004225"/>
    </source>
</evidence>
<dbReference type="Pfam" id="PF00153">
    <property type="entry name" value="Mito_carr"/>
    <property type="match status" value="3"/>
</dbReference>
<evidence type="ECO:0008006" key="14">
    <source>
        <dbReference type="Google" id="ProtNLM"/>
    </source>
</evidence>
<evidence type="ECO:0000256" key="11">
    <source>
        <dbReference type="SAM" id="Phobius"/>
    </source>
</evidence>
<keyword evidence="7" id="KW-0496">Mitochondrion</keyword>